<comment type="similarity">
    <text evidence="1">Belongs to the AfsR/DnrI/RedD regulatory family.</text>
</comment>
<dbReference type="PANTHER" id="PTHR35807:SF1">
    <property type="entry name" value="TRANSCRIPTIONAL REGULATOR REDD"/>
    <property type="match status" value="1"/>
</dbReference>
<accession>A0A345XMF3</accession>
<dbReference type="PROSITE" id="PS50005">
    <property type="entry name" value="TPR"/>
    <property type="match status" value="1"/>
</dbReference>
<dbReference type="InterPro" id="IPR019734">
    <property type="entry name" value="TPR_rpt"/>
</dbReference>
<keyword evidence="3" id="KW-0805">Transcription regulation</keyword>
<evidence type="ECO:0000256" key="1">
    <source>
        <dbReference type="ARBA" id="ARBA00005820"/>
    </source>
</evidence>
<organism evidence="9 10">
    <name type="scientific">Streptomyces armeniacus</name>
    <dbReference type="NCBI Taxonomy" id="83291"/>
    <lineage>
        <taxon>Bacteria</taxon>
        <taxon>Bacillati</taxon>
        <taxon>Actinomycetota</taxon>
        <taxon>Actinomycetes</taxon>
        <taxon>Kitasatosporales</taxon>
        <taxon>Streptomycetaceae</taxon>
        <taxon>Streptomyces</taxon>
    </lineage>
</organism>
<name>A0A345XMF3_9ACTN</name>
<feature type="DNA-binding region" description="OmpR/PhoB-type" evidence="7">
    <location>
        <begin position="13"/>
        <end position="122"/>
    </location>
</feature>
<dbReference type="PANTHER" id="PTHR35807">
    <property type="entry name" value="TRANSCRIPTIONAL REGULATOR REDD-RELATED"/>
    <property type="match status" value="1"/>
</dbReference>
<dbReference type="SMART" id="SM00028">
    <property type="entry name" value="TPR"/>
    <property type="match status" value="6"/>
</dbReference>
<sequence length="1031" mass="112559">MVIRTEPVSLSTHGTCRTGGRALVELRILLLGAVALQAGNERSPLGSPKERLTLASLAWDTGRTVGVDTLVHRVWDDHPPAKPREALYVHIHHIRKTIWALAGPNAPAVISRTHTYTLQADPDTVDLRHYLNLLDQSQGLAEGGSERDALKAYQAASRLWGGEPLAGLPGAWATEIRRFVVEKNLAAALKQADIALRLGRFEEAVAGLQPLVEQHSTKEPVARQLALALHGCGRTEEAARLMQRTLHQLRRSGTDPSDDLARIHQGILIGTPVDALLPAPPTSLARRSSSGPTDSLPPEGIWVGRNSELDRMTAASAQASGSVRPQAITGMAGSGKTALAARAARRMHERFPDGRLAINLRGHSLHQPPMAPVEALRELLRRLGTPVQELPQDLESLVTLWRAEARNRRFVALLDDAAGVEQVGPLLPGESASLIIVTSRYQLAALPRVQHIALDVLAPADAVALLRHTLGEERTANQVETATLARLCGYLPLALDITASRLLARPSWTVTDLVKRYNQAPRRLPEIRDSYRAMTKVLAVSYQALTPVQQRAFRCLGLHFGTEFGPGAAAALSGLPVDETEYVLEELLICHLIAEPAPHRYQLHDLLREYAAGLAEHDSATDRHHSLDRLLDHYLRTADQADRRAYPHRLRIDLPPAAASLVWQEDDAQRWFTTEGPNLLAALEYARAHGSRGQLAMMAHALAGFLSSEGYLTTAITVLREAVAYWQTIESAGTTGRALIDFATVCASAGTYDTAIESARTALEIAENTADVALEAEALHQLSIAFWHTAEPEALKLQQRALRLRLAKSDRLQQGRSFNMMGTICLSFGQQKEALKYFLDGLARFRDVGDRRGQFIALNNMAELYKETGNLDSAISAYRRSIKLLQALGSKGQYAVLQINLADTLRASGKPREALELYRAALPVLRSTGDRRSEAIARNGIGKVLQDTGRSEEALAHHAAALAIARTIHSTLEEIQALRTLGEAEAATGRLAQAYAHLETGLAQSRRIGVRSEEDETLAALARIWHGNTLS</sequence>
<keyword evidence="6" id="KW-0802">TPR repeat</keyword>
<dbReference type="GO" id="GO:0006355">
    <property type="term" value="P:regulation of DNA-templated transcription"/>
    <property type="evidence" value="ECO:0007669"/>
    <property type="project" value="InterPro"/>
</dbReference>
<evidence type="ECO:0000256" key="4">
    <source>
        <dbReference type="ARBA" id="ARBA00023125"/>
    </source>
</evidence>
<keyword evidence="4 7" id="KW-0238">DNA-binding</keyword>
<dbReference type="Gene3D" id="1.10.10.10">
    <property type="entry name" value="Winged helix-like DNA-binding domain superfamily/Winged helix DNA-binding domain"/>
    <property type="match status" value="1"/>
</dbReference>
<evidence type="ECO:0000259" key="8">
    <source>
        <dbReference type="PROSITE" id="PS51755"/>
    </source>
</evidence>
<evidence type="ECO:0000256" key="3">
    <source>
        <dbReference type="ARBA" id="ARBA00023015"/>
    </source>
</evidence>
<proteinExistence type="inferred from homology"/>
<dbReference type="InterPro" id="IPR016032">
    <property type="entry name" value="Sig_transdc_resp-reg_C-effctor"/>
</dbReference>
<evidence type="ECO:0000313" key="10">
    <source>
        <dbReference type="Proteomes" id="UP000254425"/>
    </source>
</evidence>
<dbReference type="PRINTS" id="PR00364">
    <property type="entry name" value="DISEASERSIST"/>
</dbReference>
<dbReference type="GO" id="GO:0043531">
    <property type="term" value="F:ADP binding"/>
    <property type="evidence" value="ECO:0007669"/>
    <property type="project" value="InterPro"/>
</dbReference>
<dbReference type="SUPFAM" id="SSF52540">
    <property type="entry name" value="P-loop containing nucleoside triphosphate hydrolases"/>
    <property type="match status" value="1"/>
</dbReference>
<dbReference type="SMART" id="SM01043">
    <property type="entry name" value="BTAD"/>
    <property type="match status" value="1"/>
</dbReference>
<dbReference type="InterPro" id="IPR001867">
    <property type="entry name" value="OmpR/PhoB-type_DNA-bd"/>
</dbReference>
<protein>
    <submittedName>
        <fullName evidence="9">SARP family transcriptional regulator</fullName>
    </submittedName>
</protein>
<dbReference type="PROSITE" id="PS51755">
    <property type="entry name" value="OMPR_PHOB"/>
    <property type="match status" value="1"/>
</dbReference>
<dbReference type="KEGG" id="sarm:DVA86_09320"/>
<dbReference type="InterPro" id="IPR005158">
    <property type="entry name" value="BTAD"/>
</dbReference>
<evidence type="ECO:0000256" key="5">
    <source>
        <dbReference type="ARBA" id="ARBA00023163"/>
    </source>
</evidence>
<dbReference type="InterPro" id="IPR027417">
    <property type="entry name" value="P-loop_NTPase"/>
</dbReference>
<reference evidence="9 10" key="1">
    <citation type="submission" date="2018-07" db="EMBL/GenBank/DDBJ databases">
        <title>Draft genome of the type strain Streptomyces armeniacus ATCC 15676.</title>
        <authorList>
            <person name="Labana P."/>
            <person name="Gosse J.T."/>
            <person name="Boddy C.N."/>
        </authorList>
    </citation>
    <scope>NUCLEOTIDE SEQUENCE [LARGE SCALE GENOMIC DNA]</scope>
    <source>
        <strain evidence="9 10">ATCC 15676</strain>
    </source>
</reference>
<evidence type="ECO:0000256" key="2">
    <source>
        <dbReference type="ARBA" id="ARBA00023012"/>
    </source>
</evidence>
<dbReference type="GO" id="GO:0003677">
    <property type="term" value="F:DNA binding"/>
    <property type="evidence" value="ECO:0007669"/>
    <property type="project" value="UniProtKB-UniRule"/>
</dbReference>
<evidence type="ECO:0000313" key="9">
    <source>
        <dbReference type="EMBL" id="AXK32819.1"/>
    </source>
</evidence>
<dbReference type="SUPFAM" id="SSF48452">
    <property type="entry name" value="TPR-like"/>
    <property type="match status" value="4"/>
</dbReference>
<feature type="domain" description="OmpR/PhoB-type" evidence="8">
    <location>
        <begin position="13"/>
        <end position="122"/>
    </location>
</feature>
<evidence type="ECO:0000256" key="6">
    <source>
        <dbReference type="PROSITE-ProRule" id="PRU00339"/>
    </source>
</evidence>
<keyword evidence="5" id="KW-0804">Transcription</keyword>
<dbReference type="InterPro" id="IPR011990">
    <property type="entry name" value="TPR-like_helical_dom_sf"/>
</dbReference>
<dbReference type="GO" id="GO:0000160">
    <property type="term" value="P:phosphorelay signal transduction system"/>
    <property type="evidence" value="ECO:0007669"/>
    <property type="project" value="UniProtKB-KW"/>
</dbReference>
<dbReference type="Pfam" id="PF03704">
    <property type="entry name" value="BTAD"/>
    <property type="match status" value="1"/>
</dbReference>
<dbReference type="InterPro" id="IPR051677">
    <property type="entry name" value="AfsR-DnrI-RedD_regulator"/>
</dbReference>
<dbReference type="Pfam" id="PF13424">
    <property type="entry name" value="TPR_12"/>
    <property type="match status" value="2"/>
</dbReference>
<keyword evidence="10" id="KW-1185">Reference proteome</keyword>
<keyword evidence="2" id="KW-0902">Two-component regulatory system</keyword>
<dbReference type="AlphaFoldDB" id="A0A345XMF3"/>
<dbReference type="Gene3D" id="3.40.50.300">
    <property type="entry name" value="P-loop containing nucleotide triphosphate hydrolases"/>
    <property type="match status" value="1"/>
</dbReference>
<dbReference type="Proteomes" id="UP000254425">
    <property type="component" value="Chromosome"/>
</dbReference>
<gene>
    <name evidence="9" type="ORF">DVA86_09320</name>
</gene>
<evidence type="ECO:0000256" key="7">
    <source>
        <dbReference type="PROSITE-ProRule" id="PRU01091"/>
    </source>
</evidence>
<dbReference type="Gene3D" id="1.25.40.10">
    <property type="entry name" value="Tetratricopeptide repeat domain"/>
    <property type="match status" value="3"/>
</dbReference>
<dbReference type="SUPFAM" id="SSF46894">
    <property type="entry name" value="C-terminal effector domain of the bipartite response regulators"/>
    <property type="match status" value="1"/>
</dbReference>
<dbReference type="EMBL" id="CP031320">
    <property type="protein sequence ID" value="AXK32819.1"/>
    <property type="molecule type" value="Genomic_DNA"/>
</dbReference>
<dbReference type="InterPro" id="IPR036388">
    <property type="entry name" value="WH-like_DNA-bd_sf"/>
</dbReference>
<feature type="repeat" description="TPR" evidence="6">
    <location>
        <begin position="855"/>
        <end position="888"/>
    </location>
</feature>